<evidence type="ECO:0000313" key="8">
    <source>
        <dbReference type="Proteomes" id="UP001353858"/>
    </source>
</evidence>
<dbReference type="InterPro" id="IPR000873">
    <property type="entry name" value="AMP-dep_synth/lig_dom"/>
</dbReference>
<evidence type="ECO:0000256" key="3">
    <source>
        <dbReference type="ARBA" id="ARBA00022598"/>
    </source>
</evidence>
<dbReference type="AlphaFoldDB" id="A0AAN7SGW7"/>
<dbReference type="InterPro" id="IPR045851">
    <property type="entry name" value="AMP-bd_C_sf"/>
</dbReference>
<name>A0AAN7SGW7_9COLE</name>
<dbReference type="PANTHER" id="PTHR24096:SF149">
    <property type="entry name" value="AMP-BINDING DOMAIN-CONTAINING PROTEIN-RELATED"/>
    <property type="match status" value="1"/>
</dbReference>
<dbReference type="PROSITE" id="PS00455">
    <property type="entry name" value="AMP_BINDING"/>
    <property type="match status" value="1"/>
</dbReference>
<feature type="domain" description="AMP-dependent synthetase/ligase" evidence="5">
    <location>
        <begin position="32"/>
        <end position="392"/>
    </location>
</feature>
<evidence type="ECO:0000313" key="7">
    <source>
        <dbReference type="EMBL" id="KAK4879464.1"/>
    </source>
</evidence>
<dbReference type="GO" id="GO:0016405">
    <property type="term" value="F:CoA-ligase activity"/>
    <property type="evidence" value="ECO:0007669"/>
    <property type="project" value="TreeGrafter"/>
</dbReference>
<evidence type="ECO:0000256" key="4">
    <source>
        <dbReference type="ARBA" id="ARBA00023140"/>
    </source>
</evidence>
<accession>A0AAN7SGW7</accession>
<dbReference type="PANTHER" id="PTHR24096">
    <property type="entry name" value="LONG-CHAIN-FATTY-ACID--COA LIGASE"/>
    <property type="match status" value="1"/>
</dbReference>
<dbReference type="Pfam" id="PF00501">
    <property type="entry name" value="AMP-binding"/>
    <property type="match status" value="1"/>
</dbReference>
<dbReference type="InterPro" id="IPR042099">
    <property type="entry name" value="ANL_N_sf"/>
</dbReference>
<evidence type="ECO:0000259" key="6">
    <source>
        <dbReference type="Pfam" id="PF13193"/>
    </source>
</evidence>
<evidence type="ECO:0000256" key="2">
    <source>
        <dbReference type="ARBA" id="ARBA00006432"/>
    </source>
</evidence>
<proteinExistence type="inferred from homology"/>
<comment type="similarity">
    <text evidence="2">Belongs to the ATP-dependent AMP-binding enzyme family.</text>
</comment>
<comment type="caution">
    <text evidence="7">The sequence shown here is derived from an EMBL/GenBank/DDBJ whole genome shotgun (WGS) entry which is preliminary data.</text>
</comment>
<dbReference type="Gene3D" id="3.30.300.30">
    <property type="match status" value="1"/>
</dbReference>
<evidence type="ECO:0000256" key="1">
    <source>
        <dbReference type="ARBA" id="ARBA00004275"/>
    </source>
</evidence>
<comment type="subcellular location">
    <subcellularLocation>
        <location evidence="1">Peroxisome</location>
    </subcellularLocation>
</comment>
<evidence type="ECO:0008006" key="9">
    <source>
        <dbReference type="Google" id="ProtNLM"/>
    </source>
</evidence>
<dbReference type="Proteomes" id="UP001353858">
    <property type="component" value="Unassembled WGS sequence"/>
</dbReference>
<dbReference type="GO" id="GO:0005777">
    <property type="term" value="C:peroxisome"/>
    <property type="evidence" value="ECO:0007669"/>
    <property type="project" value="UniProtKB-SubCell"/>
</dbReference>
<reference evidence="8" key="1">
    <citation type="submission" date="2023-01" db="EMBL/GenBank/DDBJ databases">
        <title>Key to firefly adult light organ development and bioluminescence: homeobox transcription factors regulate luciferase expression and transportation to peroxisome.</title>
        <authorList>
            <person name="Fu X."/>
        </authorList>
    </citation>
    <scope>NUCLEOTIDE SEQUENCE [LARGE SCALE GENOMIC DNA]</scope>
</reference>
<sequence length="530" mass="59515">MNKTGIIEVPGLDYNLDPLGYGHFLYNHMINHKHKIAQVDARTRKNETYQDLLERCVRTALYLKKIGVQPGDFISLCTYNHLDACVPVISAFFINAIMSAVDPSLSLEDTVHLLQQTKPKVIFALSESIPMIESVINRIGTNTTVIVFDSNASHIPFSSVLAACTKNEISSFSPTPVKSLDDIAIVFFSSGTTGLSKGICHKHYSLFCQSINNAESGFNFDLSFGYYSPYWTVYVTCLCTSIITGTARLIVPKFDKFDPWEPFYHKPNYVILNVFQSLTLCIFPKPEEVDLSFVKVVLITGGVIQSDQIEELQKIFVDSKIYLLYGQSEVFGYLAHFTPKDEKLLASKRNSVGFGRPGISYKIVDLDSRMPLGPNKIGELCVKTKFAMVGYHNMDSSVAWDSNGWLKTGDVVYYDDYGCFYVVERIKEMFKYQGWHVTPSVIETVLLQHPAVASAVVLGAVHKYDGHRPIGIVVLKPGYENVNEAEIQNFVDDKVENRLKLRAGLKFVDRLPMTASGKINRWRLKANLGI</sequence>
<keyword evidence="3" id="KW-0436">Ligase</keyword>
<keyword evidence="4" id="KW-0576">Peroxisome</keyword>
<keyword evidence="8" id="KW-1185">Reference proteome</keyword>
<dbReference type="Gene3D" id="3.40.50.12780">
    <property type="entry name" value="N-terminal domain of ligase-like"/>
    <property type="match status" value="1"/>
</dbReference>
<gene>
    <name evidence="7" type="ORF">RN001_007610</name>
</gene>
<protein>
    <recommendedName>
        <fullName evidence="9">Luciferin 4-monooxygenase-like</fullName>
    </recommendedName>
</protein>
<dbReference type="Pfam" id="PF13193">
    <property type="entry name" value="AMP-binding_C"/>
    <property type="match status" value="1"/>
</dbReference>
<dbReference type="InterPro" id="IPR025110">
    <property type="entry name" value="AMP-bd_C"/>
</dbReference>
<dbReference type="EMBL" id="JARPUR010000003">
    <property type="protein sequence ID" value="KAK4879464.1"/>
    <property type="molecule type" value="Genomic_DNA"/>
</dbReference>
<organism evidence="7 8">
    <name type="scientific">Aquatica leii</name>
    <dbReference type="NCBI Taxonomy" id="1421715"/>
    <lineage>
        <taxon>Eukaryota</taxon>
        <taxon>Metazoa</taxon>
        <taxon>Ecdysozoa</taxon>
        <taxon>Arthropoda</taxon>
        <taxon>Hexapoda</taxon>
        <taxon>Insecta</taxon>
        <taxon>Pterygota</taxon>
        <taxon>Neoptera</taxon>
        <taxon>Endopterygota</taxon>
        <taxon>Coleoptera</taxon>
        <taxon>Polyphaga</taxon>
        <taxon>Elateriformia</taxon>
        <taxon>Elateroidea</taxon>
        <taxon>Lampyridae</taxon>
        <taxon>Luciolinae</taxon>
        <taxon>Aquatica</taxon>
    </lineage>
</organism>
<dbReference type="InterPro" id="IPR020845">
    <property type="entry name" value="AMP-binding_CS"/>
</dbReference>
<evidence type="ECO:0000259" key="5">
    <source>
        <dbReference type="Pfam" id="PF00501"/>
    </source>
</evidence>
<feature type="domain" description="AMP-binding enzyme C-terminal" evidence="6">
    <location>
        <begin position="442"/>
        <end position="518"/>
    </location>
</feature>
<dbReference type="SUPFAM" id="SSF56801">
    <property type="entry name" value="Acetyl-CoA synthetase-like"/>
    <property type="match status" value="1"/>
</dbReference>